<gene>
    <name evidence="1" type="ORF">TCEB3V08_LOCUS4712</name>
</gene>
<accession>A0A7R9CP55</accession>
<reference evidence="1" key="1">
    <citation type="submission" date="2020-11" db="EMBL/GenBank/DDBJ databases">
        <authorList>
            <person name="Tran Van P."/>
        </authorList>
    </citation>
    <scope>NUCLEOTIDE SEQUENCE</scope>
</reference>
<evidence type="ECO:0000313" key="1">
    <source>
        <dbReference type="EMBL" id="CAD7398915.1"/>
    </source>
</evidence>
<proteinExistence type="predicted"/>
<name>A0A7R9CP55_TIMCR</name>
<dbReference type="AlphaFoldDB" id="A0A7R9CP55"/>
<dbReference type="EMBL" id="OC317760">
    <property type="protein sequence ID" value="CAD7398915.1"/>
    <property type="molecule type" value="Genomic_DNA"/>
</dbReference>
<organism evidence="1">
    <name type="scientific">Timema cristinae</name>
    <name type="common">Walking stick</name>
    <dbReference type="NCBI Taxonomy" id="61476"/>
    <lineage>
        <taxon>Eukaryota</taxon>
        <taxon>Metazoa</taxon>
        <taxon>Ecdysozoa</taxon>
        <taxon>Arthropoda</taxon>
        <taxon>Hexapoda</taxon>
        <taxon>Insecta</taxon>
        <taxon>Pterygota</taxon>
        <taxon>Neoptera</taxon>
        <taxon>Polyneoptera</taxon>
        <taxon>Phasmatodea</taxon>
        <taxon>Timematodea</taxon>
        <taxon>Timematoidea</taxon>
        <taxon>Timematidae</taxon>
        <taxon>Timema</taxon>
    </lineage>
</organism>
<protein>
    <submittedName>
        <fullName evidence="1">Uncharacterized protein</fullName>
    </submittedName>
</protein>
<sequence>MFPLEHFVERREAQWSILTSVNGLVIEVNVASTEWRSHVETSAASRQHRHYEDENEWACGKLVRVHAGGSVGKPAPPRIPHSYPLLGPLLQEGLRMDRESRPAVQPAPGADGGWIHHVQWIL</sequence>